<dbReference type="GO" id="GO:0016787">
    <property type="term" value="F:hydrolase activity"/>
    <property type="evidence" value="ECO:0007669"/>
    <property type="project" value="InterPro"/>
</dbReference>
<dbReference type="PANTHER" id="PTHR10188:SF43">
    <property type="entry name" value="ASPARAGINASE (EUROFUNG)"/>
    <property type="match status" value="1"/>
</dbReference>
<dbReference type="GO" id="GO:0033345">
    <property type="term" value="P:L-asparagine catabolic process via L-aspartate"/>
    <property type="evidence" value="ECO:0007669"/>
    <property type="project" value="TreeGrafter"/>
</dbReference>
<dbReference type="InterPro" id="IPR000246">
    <property type="entry name" value="Peptidase_T2"/>
</dbReference>
<dbReference type="KEGG" id="pbar:105431642"/>
<dbReference type="SUPFAM" id="SSF56235">
    <property type="entry name" value="N-terminal nucleophile aminohydrolases (Ntn hydrolases)"/>
    <property type="match status" value="1"/>
</dbReference>
<dbReference type="Gene3D" id="3.60.20.30">
    <property type="entry name" value="(Glycosyl)asparaginase"/>
    <property type="match status" value="1"/>
</dbReference>
<organism evidence="3 4">
    <name type="scientific">Pogonomyrmex barbatus</name>
    <name type="common">red harvester ant</name>
    <dbReference type="NCBI Taxonomy" id="144034"/>
    <lineage>
        <taxon>Eukaryota</taxon>
        <taxon>Metazoa</taxon>
        <taxon>Ecdysozoa</taxon>
        <taxon>Arthropoda</taxon>
        <taxon>Hexapoda</taxon>
        <taxon>Insecta</taxon>
        <taxon>Pterygota</taxon>
        <taxon>Neoptera</taxon>
        <taxon>Endopterygota</taxon>
        <taxon>Hymenoptera</taxon>
        <taxon>Apocrita</taxon>
        <taxon>Aculeata</taxon>
        <taxon>Formicoidea</taxon>
        <taxon>Formicidae</taxon>
        <taxon>Myrmicinae</taxon>
        <taxon>Pogonomyrmex</taxon>
    </lineage>
</organism>
<accession>A0A6I9XG13</accession>
<dbReference type="GO" id="GO:0005737">
    <property type="term" value="C:cytoplasm"/>
    <property type="evidence" value="ECO:0007669"/>
    <property type="project" value="TreeGrafter"/>
</dbReference>
<evidence type="ECO:0000313" key="3">
    <source>
        <dbReference type="Proteomes" id="UP000504615"/>
    </source>
</evidence>
<proteinExistence type="inferred from homology"/>
<reference evidence="4" key="1">
    <citation type="submission" date="2025-08" db="UniProtKB">
        <authorList>
            <consortium name="RefSeq"/>
        </authorList>
    </citation>
    <scope>IDENTIFICATION</scope>
</reference>
<dbReference type="OrthoDB" id="2262349at2759"/>
<sequence length="370" mass="40594">MQCQCKSYDTPCILVHGDVGNICDAHIIEKMTSCKNAASTGYASLLSGASSVQAVEIALWWLECDEFFNCGYGSVLNDIGDVQMDACIIDGLKLECGSVAAISDVEHPISLARYVLDNFPNSIIVGEGARKLIDYAKLNQLSQGNMIAPMAYLAYDKLKEIDSSDINLDVEQPLGTLKNGGNTVGCIAYDGYAIASGVTSGGLNKKLMGSVGDSSMFGYSTYADRDIGCSLTGHGESIMKLGLSRTIAINIEEGCSPQKALRKNLDYMSTRYNHTFGGIVFKRSGEWDVYFTSYKMPYAVIMNDCVTFGITLDERNVEKYTEYRKGSERISCNCSYPFVNSCILQRNIIQTLSFDRALLFLFHSRFSLLS</sequence>
<gene>
    <name evidence="4" type="primary">LOC105431642</name>
</gene>
<evidence type="ECO:0000256" key="1">
    <source>
        <dbReference type="ARBA" id="ARBA00010872"/>
    </source>
</evidence>
<protein>
    <submittedName>
        <fullName evidence="4">Isoaspartyl peptidase/L-asparaginase-like</fullName>
    </submittedName>
</protein>
<dbReference type="InterPro" id="IPR029055">
    <property type="entry name" value="Ntn_hydrolases_N"/>
</dbReference>
<keyword evidence="3" id="KW-1185">Reference proteome</keyword>
<dbReference type="Pfam" id="PF01112">
    <property type="entry name" value="Asparaginase_2"/>
    <property type="match status" value="1"/>
</dbReference>
<evidence type="ECO:0000313" key="4">
    <source>
        <dbReference type="RefSeq" id="XP_011644259.1"/>
    </source>
</evidence>
<evidence type="ECO:0000256" key="2">
    <source>
        <dbReference type="PIRSR" id="PIRSR600246-1"/>
    </source>
</evidence>
<dbReference type="GeneID" id="105431642"/>
<dbReference type="RefSeq" id="XP_011644259.1">
    <property type="nucleotide sequence ID" value="XM_011645957.2"/>
</dbReference>
<name>A0A6I9XG13_9HYME</name>
<dbReference type="PANTHER" id="PTHR10188">
    <property type="entry name" value="L-ASPARAGINASE"/>
    <property type="match status" value="1"/>
</dbReference>
<dbReference type="Proteomes" id="UP000504615">
    <property type="component" value="Unplaced"/>
</dbReference>
<comment type="similarity">
    <text evidence="1">Belongs to the Ntn-hydrolase family.</text>
</comment>
<feature type="active site" description="Nucleophile" evidence="2">
    <location>
        <position position="183"/>
    </location>
</feature>
<dbReference type="AlphaFoldDB" id="A0A6I9XG13"/>